<feature type="compositionally biased region" description="Low complexity" evidence="1">
    <location>
        <begin position="66"/>
        <end position="75"/>
    </location>
</feature>
<dbReference type="InterPro" id="IPR007679">
    <property type="entry name" value="DUF569"/>
</dbReference>
<sequence>MDKGKRPAATSSEAMWVSAKELFGIESDSDEERRPAPSSKASAPAPARGVDVGATYSGTGTGTGTGAVRASSSSAPAETQQVAPFEDGQYVRLRNRGRGGYLFANEDGRGVSIDHRRHMVNTAWAVQVLAARVLLRGAYGRYLSATGSAARSGHIGGYVAQCIVEFQDDHHIEWSVTRGKRGGVVLLRGMDGGTCALRANGRYLRWNKGVTYGGVDLNSISSMLEWEVQVIPLTAERPPYQPRPPNAAIRWPEGCLESVTITFSHAWFGDNGRIEHGQWTQMRFCGRSLTELGNAIANRLGVQFENMTLCVQAGDLARPVPLLTDLPLRDDPTIILAFMVDSPGYNALRFPDLAAE</sequence>
<evidence type="ECO:0000313" key="5">
    <source>
        <dbReference type="Proteomes" id="UP000000768"/>
    </source>
</evidence>
<dbReference type="PANTHER" id="PTHR31205">
    <property type="entry name" value="ACTIN CROSS-LINKING PROTEIN (DUF569)"/>
    <property type="match status" value="1"/>
</dbReference>
<evidence type="ECO:0000256" key="1">
    <source>
        <dbReference type="SAM" id="MobiDB-lite"/>
    </source>
</evidence>
<reference evidence="5" key="2">
    <citation type="journal article" date="2018" name="Plant J.">
        <title>The Sorghum bicolor reference genome: improved assembly, gene annotations, a transcriptome atlas, and signatures of genome organization.</title>
        <authorList>
            <person name="McCormick R.F."/>
            <person name="Truong S.K."/>
            <person name="Sreedasyam A."/>
            <person name="Jenkins J."/>
            <person name="Shu S."/>
            <person name="Sims D."/>
            <person name="Kennedy M."/>
            <person name="Amirebrahimi M."/>
            <person name="Weers B.D."/>
            <person name="McKinley B."/>
            <person name="Mattison A."/>
            <person name="Morishige D.T."/>
            <person name="Grimwood J."/>
            <person name="Schmutz J."/>
            <person name="Mullet J.E."/>
        </authorList>
    </citation>
    <scope>NUCLEOTIDE SEQUENCE [LARGE SCALE GENOMIC DNA]</scope>
    <source>
        <strain evidence="5">cv. BTx623</strain>
    </source>
</reference>
<evidence type="ECO:0000259" key="3">
    <source>
        <dbReference type="Pfam" id="PF22932"/>
    </source>
</evidence>
<dbReference type="InterPro" id="IPR054726">
    <property type="entry name" value="Ubiq_DUF569-assoc"/>
</dbReference>
<dbReference type="HOGENOM" id="CLU_040082_2_1_1"/>
<dbReference type="CDD" id="cd23340">
    <property type="entry name" value="beta-trefoil_FSCN_ACP-like"/>
    <property type="match status" value="1"/>
</dbReference>
<feature type="domain" description="DUF569" evidence="2">
    <location>
        <begin position="85"/>
        <end position="214"/>
    </location>
</feature>
<evidence type="ECO:0000259" key="2">
    <source>
        <dbReference type="Pfam" id="PF04601"/>
    </source>
</evidence>
<feature type="region of interest" description="Disordered" evidence="1">
    <location>
        <begin position="21"/>
        <end position="80"/>
    </location>
</feature>
<keyword evidence="5" id="KW-1185">Reference proteome</keyword>
<dbReference type="Pfam" id="PF22932">
    <property type="entry name" value="Ubiq_DUF_assoc"/>
    <property type="match status" value="1"/>
</dbReference>
<gene>
    <name evidence="4" type="ORF">SORBI_3001G110100</name>
</gene>
<dbReference type="EMBL" id="CM000760">
    <property type="protein sequence ID" value="EER93547.2"/>
    <property type="molecule type" value="Genomic_DNA"/>
</dbReference>
<name>C5WMW6_SORBI</name>
<organism evidence="4 5">
    <name type="scientific">Sorghum bicolor</name>
    <name type="common">Sorghum</name>
    <name type="synonym">Sorghum vulgare</name>
    <dbReference type="NCBI Taxonomy" id="4558"/>
    <lineage>
        <taxon>Eukaryota</taxon>
        <taxon>Viridiplantae</taxon>
        <taxon>Streptophyta</taxon>
        <taxon>Embryophyta</taxon>
        <taxon>Tracheophyta</taxon>
        <taxon>Spermatophyta</taxon>
        <taxon>Magnoliopsida</taxon>
        <taxon>Liliopsida</taxon>
        <taxon>Poales</taxon>
        <taxon>Poaceae</taxon>
        <taxon>PACMAD clade</taxon>
        <taxon>Panicoideae</taxon>
        <taxon>Andropogonodae</taxon>
        <taxon>Andropogoneae</taxon>
        <taxon>Sorghinae</taxon>
        <taxon>Sorghum</taxon>
    </lineage>
</organism>
<dbReference type="Proteomes" id="UP000000768">
    <property type="component" value="Chromosome 1"/>
</dbReference>
<dbReference type="InParanoid" id="C5WMW6"/>
<accession>C5WMW6</accession>
<proteinExistence type="predicted"/>
<dbReference type="AlphaFoldDB" id="C5WMW6"/>
<dbReference type="SUPFAM" id="SSF50405">
    <property type="entry name" value="Actin-crosslinking proteins"/>
    <property type="match status" value="1"/>
</dbReference>
<dbReference type="OMA" id="DDHHIEW"/>
<reference evidence="4 5" key="1">
    <citation type="journal article" date="2009" name="Nature">
        <title>The Sorghum bicolor genome and the diversification of grasses.</title>
        <authorList>
            <person name="Paterson A.H."/>
            <person name="Bowers J.E."/>
            <person name="Bruggmann R."/>
            <person name="Dubchak I."/>
            <person name="Grimwood J."/>
            <person name="Gundlach H."/>
            <person name="Haberer G."/>
            <person name="Hellsten U."/>
            <person name="Mitros T."/>
            <person name="Poliakov A."/>
            <person name="Schmutz J."/>
            <person name="Spannagl M."/>
            <person name="Tang H."/>
            <person name="Wang X."/>
            <person name="Wicker T."/>
            <person name="Bharti A.K."/>
            <person name="Chapman J."/>
            <person name="Feltus F.A."/>
            <person name="Gowik U."/>
            <person name="Grigoriev I.V."/>
            <person name="Lyons E."/>
            <person name="Maher C.A."/>
            <person name="Martis M."/>
            <person name="Narechania A."/>
            <person name="Otillar R.P."/>
            <person name="Penning B.W."/>
            <person name="Salamov A.A."/>
            <person name="Wang Y."/>
            <person name="Zhang L."/>
            <person name="Carpita N.C."/>
            <person name="Freeling M."/>
            <person name="Gingle A.R."/>
            <person name="Hash C.T."/>
            <person name="Keller B."/>
            <person name="Klein P."/>
            <person name="Kresovich S."/>
            <person name="McCann M.C."/>
            <person name="Ming R."/>
            <person name="Peterson D.G."/>
            <person name="Mehboob-ur-Rahman"/>
            <person name="Ware D."/>
            <person name="Westhoff P."/>
            <person name="Mayer K.F."/>
            <person name="Messing J."/>
            <person name="Rokhsar D.S."/>
        </authorList>
    </citation>
    <scope>NUCLEOTIDE SEQUENCE [LARGE SCALE GENOMIC DNA]</scope>
    <source>
        <strain evidence="5">cv. BTx623</strain>
    </source>
</reference>
<protein>
    <submittedName>
        <fullName evidence="4">Uncharacterized protein</fullName>
    </submittedName>
</protein>
<evidence type="ECO:0000313" key="4">
    <source>
        <dbReference type="EMBL" id="EER93547.2"/>
    </source>
</evidence>
<dbReference type="InterPro" id="IPR008999">
    <property type="entry name" value="Actin-crosslinking"/>
</dbReference>
<feature type="compositionally biased region" description="Low complexity" evidence="1">
    <location>
        <begin position="36"/>
        <end position="58"/>
    </location>
</feature>
<dbReference type="Gene3D" id="2.80.10.50">
    <property type="match status" value="1"/>
</dbReference>
<dbReference type="Gramene" id="EER93547">
    <property type="protein sequence ID" value="EER93547"/>
    <property type="gene ID" value="SORBI_3001G110100"/>
</dbReference>
<dbReference type="eggNOG" id="ENOG502R5QU">
    <property type="taxonomic scope" value="Eukaryota"/>
</dbReference>
<dbReference type="PANTHER" id="PTHR31205:SF4">
    <property type="entry name" value="DUF569 DOMAIN-CONTAINING PROTEIN"/>
    <property type="match status" value="1"/>
</dbReference>
<feature type="domain" description="DUF569" evidence="3">
    <location>
        <begin position="265"/>
        <end position="337"/>
    </location>
</feature>
<dbReference type="Pfam" id="PF04601">
    <property type="entry name" value="DUF569"/>
    <property type="match status" value="1"/>
</dbReference>
<dbReference type="OrthoDB" id="650916at2759"/>